<dbReference type="InterPro" id="IPR012147">
    <property type="entry name" value="P_Ac_Bu_trans"/>
</dbReference>
<dbReference type="Proteomes" id="UP000483362">
    <property type="component" value="Unassembled WGS sequence"/>
</dbReference>
<protein>
    <submittedName>
        <fullName evidence="5">Phosphate butyryltransferase</fullName>
    </submittedName>
</protein>
<dbReference type="Pfam" id="PF01515">
    <property type="entry name" value="PTA_PTB"/>
    <property type="match status" value="1"/>
</dbReference>
<dbReference type="RefSeq" id="WP_154326474.1">
    <property type="nucleotide sequence ID" value="NZ_CP045696.1"/>
</dbReference>
<accession>A0A6L5XEJ2</accession>
<evidence type="ECO:0000256" key="3">
    <source>
        <dbReference type="ARBA" id="ARBA00023315"/>
    </source>
</evidence>
<gene>
    <name evidence="5" type="ORF">FYJ29_08535</name>
</gene>
<comment type="similarity">
    <text evidence="1">Belongs to the phosphate acetyltransferase and butyryltransferase family.</text>
</comment>
<dbReference type="InterPro" id="IPR050500">
    <property type="entry name" value="Phos_Acetyltrans/Butyryltrans"/>
</dbReference>
<dbReference type="PIRSF" id="PIRSF000428">
    <property type="entry name" value="P_Ac_trans"/>
    <property type="match status" value="1"/>
</dbReference>
<keyword evidence="2 5" id="KW-0808">Transferase</keyword>
<dbReference type="SUPFAM" id="SSF53659">
    <property type="entry name" value="Isocitrate/Isopropylmalate dehydrogenase-like"/>
    <property type="match status" value="1"/>
</dbReference>
<name>A0A6L5XEJ2_9BACT</name>
<organism evidence="5 6">
    <name type="scientific">Sodaliphilus pleomorphus</name>
    <dbReference type="NCBI Taxonomy" id="2606626"/>
    <lineage>
        <taxon>Bacteria</taxon>
        <taxon>Pseudomonadati</taxon>
        <taxon>Bacteroidota</taxon>
        <taxon>Bacteroidia</taxon>
        <taxon>Bacteroidales</taxon>
        <taxon>Muribaculaceae</taxon>
        <taxon>Sodaliphilus</taxon>
    </lineage>
</organism>
<evidence type="ECO:0000313" key="6">
    <source>
        <dbReference type="Proteomes" id="UP000483362"/>
    </source>
</evidence>
<sequence>MNSIKSFSDLINHLNERESRKRIVVVWAADDHTTQACARALDCGFADFIFVGCKQYVESQLHGHADGAHVKFVDAESPVDAAVKAVAMVRNDEADALMKGLINTDDLLHAVLNKQTGILPSGKVLTHITIADIPQYDRLLLFSDPAVIPYPTQEQRIEQIKYMATICSALGITQPKISLIHCTEKTNTKIFPFTADYAAIKEMAGEGKFGNVIVDGPLDLKTSCDLESMKGKNINSPIAGKADALIFPDIEAGNVFYKTITLFCGAQTAGLLQGTKAPVVLSSRADTPESKFYSLAIASI</sequence>
<keyword evidence="3" id="KW-0012">Acyltransferase</keyword>
<reference evidence="5 6" key="1">
    <citation type="submission" date="2019-08" db="EMBL/GenBank/DDBJ databases">
        <title>In-depth cultivation of the pig gut microbiome towards novel bacterial diversity and tailored functional studies.</title>
        <authorList>
            <person name="Wylensek D."/>
            <person name="Hitch T.C.A."/>
            <person name="Clavel T."/>
        </authorList>
    </citation>
    <scope>NUCLEOTIDE SEQUENCE [LARGE SCALE GENOMIC DNA]</scope>
    <source>
        <strain evidence="5 6">Oil-RF-744-WCA-WT-10</strain>
    </source>
</reference>
<evidence type="ECO:0000256" key="2">
    <source>
        <dbReference type="ARBA" id="ARBA00022679"/>
    </source>
</evidence>
<evidence type="ECO:0000256" key="1">
    <source>
        <dbReference type="ARBA" id="ARBA00005656"/>
    </source>
</evidence>
<dbReference type="Gene3D" id="3.40.718.10">
    <property type="entry name" value="Isopropylmalate Dehydrogenase"/>
    <property type="match status" value="1"/>
</dbReference>
<keyword evidence="6" id="KW-1185">Reference proteome</keyword>
<dbReference type="PANTHER" id="PTHR43356">
    <property type="entry name" value="PHOSPHATE ACETYLTRANSFERASE"/>
    <property type="match status" value="1"/>
</dbReference>
<dbReference type="InterPro" id="IPR002505">
    <property type="entry name" value="PTA_PTB"/>
</dbReference>
<dbReference type="EMBL" id="VULT01000012">
    <property type="protein sequence ID" value="MSS17798.1"/>
    <property type="molecule type" value="Genomic_DNA"/>
</dbReference>
<evidence type="ECO:0000313" key="5">
    <source>
        <dbReference type="EMBL" id="MSS17798.1"/>
    </source>
</evidence>
<comment type="caution">
    <text evidence="5">The sequence shown here is derived from an EMBL/GenBank/DDBJ whole genome shotgun (WGS) entry which is preliminary data.</text>
</comment>
<feature type="domain" description="Phosphate acetyl/butaryl transferase" evidence="4">
    <location>
        <begin position="79"/>
        <end position="298"/>
    </location>
</feature>
<evidence type="ECO:0000259" key="4">
    <source>
        <dbReference type="Pfam" id="PF01515"/>
    </source>
</evidence>
<proteinExistence type="inferred from homology"/>
<dbReference type="GO" id="GO:0016746">
    <property type="term" value="F:acyltransferase activity"/>
    <property type="evidence" value="ECO:0007669"/>
    <property type="project" value="UniProtKB-KW"/>
</dbReference>
<dbReference type="PANTHER" id="PTHR43356:SF2">
    <property type="entry name" value="PHOSPHATE ACETYLTRANSFERASE"/>
    <property type="match status" value="1"/>
</dbReference>
<dbReference type="AlphaFoldDB" id="A0A6L5XEJ2"/>